<dbReference type="KEGG" id="rop:ROP_pROB01-04560"/>
<keyword evidence="11" id="KW-0614">Plasmid</keyword>
<feature type="domain" description="ABC transmembrane type-1" evidence="10">
    <location>
        <begin position="84"/>
        <end position="292"/>
    </location>
</feature>
<comment type="similarity">
    <text evidence="3 9">Belongs to the binding-protein-dependent transport system permease family. CysTW subfamily.</text>
</comment>
<name>C1BCA0_RHOOB</name>
<evidence type="ECO:0000256" key="1">
    <source>
        <dbReference type="ARBA" id="ARBA00003510"/>
    </source>
</evidence>
<feature type="transmembrane region" description="Helical" evidence="9">
    <location>
        <begin position="225"/>
        <end position="243"/>
    </location>
</feature>
<dbReference type="AlphaFoldDB" id="C1BCA0"/>
<dbReference type="InterPro" id="IPR035906">
    <property type="entry name" value="MetI-like_sf"/>
</dbReference>
<dbReference type="PATRIC" id="fig|632772.20.peg.8208"/>
<dbReference type="SUPFAM" id="SSF161098">
    <property type="entry name" value="MetI-like"/>
    <property type="match status" value="1"/>
</dbReference>
<dbReference type="PANTHER" id="PTHR43470:SF3">
    <property type="entry name" value="PHOSPHATE TRANSPORT SYSTEM PERMEASE PROTEIN PSTA-RELATED"/>
    <property type="match status" value="1"/>
</dbReference>
<dbReference type="RefSeq" id="WP_007297992.1">
    <property type="nucleotide sequence ID" value="NC_012520.1"/>
</dbReference>
<protein>
    <recommendedName>
        <fullName evidence="9">Phosphate transport system permease protein PstA</fullName>
    </recommendedName>
</protein>
<dbReference type="GO" id="GO:0005315">
    <property type="term" value="F:phosphate transmembrane transporter activity"/>
    <property type="evidence" value="ECO:0007669"/>
    <property type="project" value="InterPro"/>
</dbReference>
<organism evidence="11 12">
    <name type="scientific">Rhodococcus opacus (strain B4)</name>
    <dbReference type="NCBI Taxonomy" id="632772"/>
    <lineage>
        <taxon>Bacteria</taxon>
        <taxon>Bacillati</taxon>
        <taxon>Actinomycetota</taxon>
        <taxon>Actinomycetes</taxon>
        <taxon>Mycobacteriales</taxon>
        <taxon>Nocardiaceae</taxon>
        <taxon>Rhodococcus</taxon>
    </lineage>
</organism>
<evidence type="ECO:0000313" key="12">
    <source>
        <dbReference type="Proteomes" id="UP000002212"/>
    </source>
</evidence>
<keyword evidence="8 9" id="KW-0472">Membrane</keyword>
<evidence type="ECO:0000256" key="3">
    <source>
        <dbReference type="ARBA" id="ARBA00007069"/>
    </source>
</evidence>
<accession>C1BCA0</accession>
<dbReference type="OrthoDB" id="9785113at2"/>
<keyword evidence="7 9" id="KW-1133">Transmembrane helix</keyword>
<feature type="transmembrane region" description="Helical" evidence="9">
    <location>
        <begin position="130"/>
        <end position="147"/>
    </location>
</feature>
<feature type="transmembrane region" description="Helical" evidence="9">
    <location>
        <begin position="153"/>
        <end position="175"/>
    </location>
</feature>
<feature type="transmembrane region" description="Helical" evidence="9">
    <location>
        <begin position="83"/>
        <end position="109"/>
    </location>
</feature>
<feature type="transmembrane region" description="Helical" evidence="9">
    <location>
        <begin position="29"/>
        <end position="55"/>
    </location>
</feature>
<dbReference type="PANTHER" id="PTHR43470">
    <property type="entry name" value="PHOSPHATE TRANSPORT SYSTEM PERMEASE PROTEIN PSTA-RELATED"/>
    <property type="match status" value="1"/>
</dbReference>
<sequence length="303" mass="33098">MTTTSVKKTPVDLGKVLVTGKRRNRTRSAVFAGILWVCLALSCLFLFAVLAVIIVEGLARFDWNLISQQPSRLHPETSGVQSAIFGTLWVMLGTIILAIPIGIAGAVYLEEYADSTKWWNRLIELNIQNLVAVPTIIYGILTLAFVVRGPISLGPVVLAGSVALALLILPVIIITTREALRSVPRDIRDASLALGATLWQTTWKQVLPSAISGIATGTILALSRAIGEAAPLLLVGATVFVTVNPEGFLDRYTVLPVQIFNLVKLPEEANQQLAWATILLLMVILLAMNGLAIWMRNRFQRRW</sequence>
<evidence type="ECO:0000256" key="8">
    <source>
        <dbReference type="ARBA" id="ARBA00023136"/>
    </source>
</evidence>
<evidence type="ECO:0000256" key="2">
    <source>
        <dbReference type="ARBA" id="ARBA00004651"/>
    </source>
</evidence>
<dbReference type="NCBIfam" id="TIGR00974">
    <property type="entry name" value="3a0107s02c"/>
    <property type="match status" value="1"/>
</dbReference>
<dbReference type="InterPro" id="IPR005672">
    <property type="entry name" value="Phosphate_PstA"/>
</dbReference>
<comment type="subcellular location">
    <subcellularLocation>
        <location evidence="2 9">Cell membrane</location>
        <topology evidence="2 9">Multi-pass membrane protein</topology>
    </subcellularLocation>
</comment>
<dbReference type="GO" id="GO:0005886">
    <property type="term" value="C:plasma membrane"/>
    <property type="evidence" value="ECO:0007669"/>
    <property type="project" value="UniProtKB-SubCell"/>
</dbReference>
<keyword evidence="6 9" id="KW-0812">Transmembrane</keyword>
<evidence type="ECO:0000259" key="10">
    <source>
        <dbReference type="PROSITE" id="PS50928"/>
    </source>
</evidence>
<dbReference type="Proteomes" id="UP000002212">
    <property type="component" value="Plasmid pROB01"/>
</dbReference>
<evidence type="ECO:0000256" key="6">
    <source>
        <dbReference type="ARBA" id="ARBA00022692"/>
    </source>
</evidence>
<dbReference type="Gene3D" id="1.10.3720.10">
    <property type="entry name" value="MetI-like"/>
    <property type="match status" value="1"/>
</dbReference>
<gene>
    <name evidence="11" type="primary">pstA</name>
    <name evidence="11" type="ordered locus">ROP_pROB01-04560</name>
</gene>
<keyword evidence="5 9" id="KW-1003">Cell membrane</keyword>
<feature type="transmembrane region" description="Helical" evidence="9">
    <location>
        <begin position="273"/>
        <end position="294"/>
    </location>
</feature>
<evidence type="ECO:0000256" key="7">
    <source>
        <dbReference type="ARBA" id="ARBA00022989"/>
    </source>
</evidence>
<dbReference type="HOGENOM" id="CLU_033621_2_1_11"/>
<dbReference type="Pfam" id="PF00528">
    <property type="entry name" value="BPD_transp_1"/>
    <property type="match status" value="1"/>
</dbReference>
<evidence type="ECO:0000256" key="4">
    <source>
        <dbReference type="ARBA" id="ARBA00022448"/>
    </source>
</evidence>
<dbReference type="GO" id="GO:0035435">
    <property type="term" value="P:phosphate ion transmembrane transport"/>
    <property type="evidence" value="ECO:0007669"/>
    <property type="project" value="InterPro"/>
</dbReference>
<evidence type="ECO:0000256" key="9">
    <source>
        <dbReference type="RuleBase" id="RU363043"/>
    </source>
</evidence>
<comment type="function">
    <text evidence="1">Part of the binding-protein-dependent transport system for phosphate; probably responsible for the translocation of the substrate across the membrane.</text>
</comment>
<dbReference type="CDD" id="cd06261">
    <property type="entry name" value="TM_PBP2"/>
    <property type="match status" value="1"/>
</dbReference>
<evidence type="ECO:0000256" key="5">
    <source>
        <dbReference type="ARBA" id="ARBA00022475"/>
    </source>
</evidence>
<keyword evidence="4" id="KW-0813">Transport</keyword>
<geneLocation type="plasmid" evidence="11 12">
    <name>pROB01</name>
</geneLocation>
<dbReference type="InterPro" id="IPR000515">
    <property type="entry name" value="MetI-like"/>
</dbReference>
<dbReference type="EMBL" id="AP011116">
    <property type="protein sequence ID" value="BAH55955.1"/>
    <property type="molecule type" value="Genomic_DNA"/>
</dbReference>
<reference evidence="11 12" key="1">
    <citation type="submission" date="2009-03" db="EMBL/GenBank/DDBJ databases">
        <title>Comparison of the complete genome sequences of Rhodococcus erythropolis PR4 and Rhodococcus opacus B4.</title>
        <authorList>
            <person name="Takarada H."/>
            <person name="Sekine M."/>
            <person name="Hosoyama A."/>
            <person name="Yamada R."/>
            <person name="Fujisawa T."/>
            <person name="Omata S."/>
            <person name="Shimizu A."/>
            <person name="Tsukatani N."/>
            <person name="Tanikawa S."/>
            <person name="Fujita N."/>
            <person name="Harayama S."/>
        </authorList>
    </citation>
    <scope>NUCLEOTIDE SEQUENCE [LARGE SCALE GENOMIC DNA]</scope>
    <source>
        <strain evidence="11 12">B4</strain>
        <plasmid evidence="11 12">pROB01</plasmid>
    </source>
</reference>
<dbReference type="PROSITE" id="PS50928">
    <property type="entry name" value="ABC_TM1"/>
    <property type="match status" value="1"/>
</dbReference>
<proteinExistence type="inferred from homology"/>
<evidence type="ECO:0000313" key="11">
    <source>
        <dbReference type="EMBL" id="BAH55955.1"/>
    </source>
</evidence>